<proteinExistence type="predicted"/>
<reference evidence="1" key="1">
    <citation type="submission" date="2023-08" db="EMBL/GenBank/DDBJ databases">
        <title>A de novo genome assembly of Solanum verrucosum Schlechtendal, a Mexican diploid species geographically isolated from the other diploid A-genome species in potato relatives.</title>
        <authorList>
            <person name="Hosaka K."/>
        </authorList>
    </citation>
    <scope>NUCLEOTIDE SEQUENCE</scope>
    <source>
        <tissue evidence="1">Young leaves</tissue>
    </source>
</reference>
<evidence type="ECO:0000313" key="2">
    <source>
        <dbReference type="Proteomes" id="UP001234989"/>
    </source>
</evidence>
<dbReference type="EMBL" id="CP133619">
    <property type="protein sequence ID" value="WMV40254.1"/>
    <property type="molecule type" value="Genomic_DNA"/>
</dbReference>
<keyword evidence="2" id="KW-1185">Reference proteome</keyword>
<gene>
    <name evidence="1" type="ORF">MTR67_033639</name>
</gene>
<name>A0AAF0U6W5_SOLVR</name>
<dbReference type="Proteomes" id="UP001234989">
    <property type="component" value="Chromosome 8"/>
</dbReference>
<dbReference type="AlphaFoldDB" id="A0AAF0U6W5"/>
<accession>A0AAF0U6W5</accession>
<organism evidence="1 2">
    <name type="scientific">Solanum verrucosum</name>
    <dbReference type="NCBI Taxonomy" id="315347"/>
    <lineage>
        <taxon>Eukaryota</taxon>
        <taxon>Viridiplantae</taxon>
        <taxon>Streptophyta</taxon>
        <taxon>Embryophyta</taxon>
        <taxon>Tracheophyta</taxon>
        <taxon>Spermatophyta</taxon>
        <taxon>Magnoliopsida</taxon>
        <taxon>eudicotyledons</taxon>
        <taxon>Gunneridae</taxon>
        <taxon>Pentapetalae</taxon>
        <taxon>asterids</taxon>
        <taxon>lamiids</taxon>
        <taxon>Solanales</taxon>
        <taxon>Solanaceae</taxon>
        <taxon>Solanoideae</taxon>
        <taxon>Solaneae</taxon>
        <taxon>Solanum</taxon>
    </lineage>
</organism>
<evidence type="ECO:0000313" key="1">
    <source>
        <dbReference type="EMBL" id="WMV40254.1"/>
    </source>
</evidence>
<sequence length="160" mass="18213">MGLHSYIAQVDFERKHVICELYRANRSSSHTRTFHVLMPVGLHLVMMQTQVPRISIQYAVDPAEHTRVSVEPPCIPEDSIIYVLKFCFIRMLGGLSQHPSQYFRGFIDSQSVRKPGQEFAWGQQWFSSAGPAQGVGSGRDSLLAEYLMVWYSPLATTFFL</sequence>
<protein>
    <submittedName>
        <fullName evidence="1">Uncharacterized protein</fullName>
    </submittedName>
</protein>